<dbReference type="InterPro" id="IPR001041">
    <property type="entry name" value="2Fe-2S_ferredoxin-type"/>
</dbReference>
<name>A0A1M6H0Y6_9BACT</name>
<keyword evidence="6" id="KW-0479">Metal-binding</keyword>
<dbReference type="Pfam" id="PF02906">
    <property type="entry name" value="Fe_hyd_lg_C"/>
    <property type="match status" value="1"/>
</dbReference>
<feature type="domain" description="4Fe-4S ferredoxin-type" evidence="15">
    <location>
        <begin position="185"/>
        <end position="214"/>
    </location>
</feature>
<dbReference type="Pfam" id="PF10588">
    <property type="entry name" value="NADH-G_4Fe-4S_3"/>
    <property type="match status" value="1"/>
</dbReference>
<dbReference type="SUPFAM" id="SSF54862">
    <property type="entry name" value="4Fe-4S ferredoxins"/>
    <property type="match status" value="1"/>
</dbReference>
<dbReference type="NCBIfam" id="NF040763">
    <property type="entry name" value="FeFe_hydrog_A6"/>
    <property type="match status" value="1"/>
</dbReference>
<dbReference type="SMART" id="SM00902">
    <property type="entry name" value="Fe_hyd_SSU"/>
    <property type="match status" value="1"/>
</dbReference>
<keyword evidence="8" id="KW-1278">Translocase</keyword>
<dbReference type="InterPro" id="IPR049830">
    <property type="entry name" value="HndD"/>
</dbReference>
<evidence type="ECO:0000256" key="5">
    <source>
        <dbReference type="ARBA" id="ARBA00022714"/>
    </source>
</evidence>
<dbReference type="PROSITE" id="PS00641">
    <property type="entry name" value="COMPLEX1_75K_1"/>
    <property type="match status" value="1"/>
</dbReference>
<evidence type="ECO:0000256" key="4">
    <source>
        <dbReference type="ARBA" id="ARBA00022485"/>
    </source>
</evidence>
<dbReference type="GO" id="GO:0042773">
    <property type="term" value="P:ATP synthesis coupled electron transport"/>
    <property type="evidence" value="ECO:0007669"/>
    <property type="project" value="InterPro"/>
</dbReference>
<dbReference type="Gene3D" id="3.40.50.1780">
    <property type="match status" value="1"/>
</dbReference>
<feature type="domain" description="4Fe-4S ferredoxin-type" evidence="15">
    <location>
        <begin position="142"/>
        <end position="172"/>
    </location>
</feature>
<evidence type="ECO:0000256" key="3">
    <source>
        <dbReference type="ARBA" id="ARBA00005404"/>
    </source>
</evidence>
<evidence type="ECO:0000313" key="18">
    <source>
        <dbReference type="Proteomes" id="UP000184050"/>
    </source>
</evidence>
<dbReference type="Pfam" id="PF02256">
    <property type="entry name" value="Fe_hyd_SSU"/>
    <property type="match status" value="1"/>
</dbReference>
<comment type="cofactor">
    <cofactor evidence="1">
        <name>[4Fe-4S] cluster</name>
        <dbReference type="ChEBI" id="CHEBI:49883"/>
    </cofactor>
</comment>
<dbReference type="PANTHER" id="PTHR11615">
    <property type="entry name" value="NITRATE, FORMATE, IRON DEHYDROGENASE"/>
    <property type="match status" value="1"/>
</dbReference>
<dbReference type="InterPro" id="IPR004108">
    <property type="entry name" value="Fe_hydrogenase_lsu_C"/>
</dbReference>
<dbReference type="STRING" id="1168035.SAMN05444280_11243"/>
<evidence type="ECO:0000256" key="1">
    <source>
        <dbReference type="ARBA" id="ARBA00001966"/>
    </source>
</evidence>
<dbReference type="GO" id="GO:0008137">
    <property type="term" value="F:NADH dehydrogenase (ubiquinone) activity"/>
    <property type="evidence" value="ECO:0007669"/>
    <property type="project" value="InterPro"/>
</dbReference>
<organism evidence="17 18">
    <name type="scientific">Tangfeifania diversioriginum</name>
    <dbReference type="NCBI Taxonomy" id="1168035"/>
    <lineage>
        <taxon>Bacteria</taxon>
        <taxon>Pseudomonadati</taxon>
        <taxon>Bacteroidota</taxon>
        <taxon>Bacteroidia</taxon>
        <taxon>Marinilabiliales</taxon>
        <taxon>Prolixibacteraceae</taxon>
        <taxon>Tangfeifania</taxon>
    </lineage>
</organism>
<keyword evidence="12" id="KW-0472">Membrane</keyword>
<evidence type="ECO:0000256" key="13">
    <source>
        <dbReference type="ARBA" id="ARBA00034078"/>
    </source>
</evidence>
<keyword evidence="10" id="KW-0411">Iron-sulfur</keyword>
<keyword evidence="7" id="KW-0677">Repeat</keyword>
<feature type="domain" description="4Fe-4S His(Cys)3-ligated-type" evidence="16">
    <location>
        <begin position="81"/>
        <end position="120"/>
    </location>
</feature>
<dbReference type="InterPro" id="IPR000283">
    <property type="entry name" value="NADH_UbQ_OxRdtase_75kDa_su_CS"/>
</dbReference>
<dbReference type="OrthoDB" id="9805142at2"/>
<evidence type="ECO:0000256" key="7">
    <source>
        <dbReference type="ARBA" id="ARBA00022737"/>
    </source>
</evidence>
<dbReference type="GO" id="GO:0005506">
    <property type="term" value="F:iron ion binding"/>
    <property type="evidence" value="ECO:0007669"/>
    <property type="project" value="InterPro"/>
</dbReference>
<dbReference type="NCBIfam" id="TIGR02512">
    <property type="entry name" value="FeFe_hydrog_A"/>
    <property type="match status" value="1"/>
</dbReference>
<dbReference type="GO" id="GO:0051539">
    <property type="term" value="F:4 iron, 4 sulfur cluster binding"/>
    <property type="evidence" value="ECO:0007669"/>
    <property type="project" value="UniProtKB-KW"/>
</dbReference>
<keyword evidence="11" id="KW-0520">NAD</keyword>
<dbReference type="FunFam" id="3.10.20.740:FF:000004">
    <property type="entry name" value="NADH-quinone oxidoreductase"/>
    <property type="match status" value="1"/>
</dbReference>
<dbReference type="InterPro" id="IPR036991">
    <property type="entry name" value="Fe_hydrogenase_ssu_sf"/>
</dbReference>
<evidence type="ECO:0000313" key="17">
    <source>
        <dbReference type="EMBL" id="SHJ15899.1"/>
    </source>
</evidence>
<dbReference type="Pfam" id="PF22117">
    <property type="entry name" value="Fer4_Nqo3"/>
    <property type="match status" value="1"/>
</dbReference>
<dbReference type="Pfam" id="PF13510">
    <property type="entry name" value="Fer2_4"/>
    <property type="match status" value="1"/>
</dbReference>
<dbReference type="GO" id="GO:0051537">
    <property type="term" value="F:2 iron, 2 sulfur cluster binding"/>
    <property type="evidence" value="ECO:0007669"/>
    <property type="project" value="UniProtKB-KW"/>
</dbReference>
<sequence>MAKNINITINGYPVDVKKGKTILEAAEEQGVRIPTLCYHKDLCVAGNCRVCVVEVVGQKRLSAACATPCEDGMEILTNSLKVRNSRKHIIELLLSEHNADCTKCYRNGSCELQELASEYKIMTQDFLELAPMKNYTIDMFSPSIMKDDSKCIRCQRCVRTCSELQGVNALTVAYKGDKMKIATFFEKPMNDVVCTNCGQCVNHCPTGALVEKNYIEEVWEAIADPTKHVVVQTAPAVRVGLGEELGMKPGERVTGKMAAALKRLGFNSVLDTDFTADLTIVEEGNELLTRLKKALVDKDPDVKLPMATSCSPGWIKYIEHLYPEYLDNLSTCKSPQQMFGALAKTYYAKARNLDPENIVSVSIMPCTAKKFEANRPEMHDSGYRDVDYVLTTRELAILIKQAGLDFEKLAPAKFDRLMGESTGAGVIFGATGGVMEAALRTAYELVTGRDVPFDNLNIMPVRGLEGVRKATIKIEKPLKEWSFLDGVELKCAVAHGLVNAKKVMDAVKAGEADFHFIEIMACPGGCLGGGGQPIPTNPEIRRKRTEAIYAEDGDLPLRKSHENPEIQKLYKDFLIEPLGEKSHHLLHTKYTKRKHY</sequence>
<proteinExistence type="inferred from homology"/>
<comment type="similarity">
    <text evidence="3">Belongs to the complex I 75 kDa subunit family.</text>
</comment>
<dbReference type="RefSeq" id="WP_073168671.1">
    <property type="nucleotide sequence ID" value="NZ_FQZE01000012.1"/>
</dbReference>
<evidence type="ECO:0000256" key="8">
    <source>
        <dbReference type="ARBA" id="ARBA00022967"/>
    </source>
</evidence>
<dbReference type="SUPFAM" id="SSF53920">
    <property type="entry name" value="Fe-only hydrogenase"/>
    <property type="match status" value="1"/>
</dbReference>
<keyword evidence="5" id="KW-0001">2Fe-2S</keyword>
<evidence type="ECO:0000259" key="15">
    <source>
        <dbReference type="PROSITE" id="PS51379"/>
    </source>
</evidence>
<dbReference type="PROSITE" id="PS51379">
    <property type="entry name" value="4FE4S_FER_2"/>
    <property type="match status" value="2"/>
</dbReference>
<dbReference type="InterPro" id="IPR003149">
    <property type="entry name" value="Fe_hydrogenase_ssu"/>
</dbReference>
<dbReference type="EMBL" id="FQZE01000012">
    <property type="protein sequence ID" value="SHJ15899.1"/>
    <property type="molecule type" value="Genomic_DNA"/>
</dbReference>
<dbReference type="AlphaFoldDB" id="A0A1M6H0Y6"/>
<dbReference type="Gene3D" id="3.30.70.20">
    <property type="match status" value="1"/>
</dbReference>
<dbReference type="InterPro" id="IPR017896">
    <property type="entry name" value="4Fe4S_Fe-S-bd"/>
</dbReference>
<evidence type="ECO:0000256" key="9">
    <source>
        <dbReference type="ARBA" id="ARBA00023004"/>
    </source>
</evidence>
<dbReference type="InterPro" id="IPR050340">
    <property type="entry name" value="Cytosolic_Fe-S_CAF"/>
</dbReference>
<dbReference type="Gene3D" id="4.10.260.20">
    <property type="entry name" value="Iron hydrogenase, small subunit"/>
    <property type="match status" value="1"/>
</dbReference>
<dbReference type="Gene3D" id="3.10.20.740">
    <property type="match status" value="1"/>
</dbReference>
<dbReference type="InterPro" id="IPR054351">
    <property type="entry name" value="NADH_UbQ_OxRdtase_ferredoxin"/>
</dbReference>
<dbReference type="SUPFAM" id="SSF54292">
    <property type="entry name" value="2Fe-2S ferredoxin-like"/>
    <property type="match status" value="1"/>
</dbReference>
<dbReference type="InterPro" id="IPR013352">
    <property type="entry name" value="Fe_hydrogenase_subset"/>
</dbReference>
<comment type="subcellular location">
    <subcellularLocation>
        <location evidence="2">Membrane</location>
    </subcellularLocation>
</comment>
<dbReference type="PROSITE" id="PS51839">
    <property type="entry name" value="4FE4S_HC3"/>
    <property type="match status" value="1"/>
</dbReference>
<dbReference type="SMART" id="SM00929">
    <property type="entry name" value="NADH-G_4Fe-4S_3"/>
    <property type="match status" value="1"/>
</dbReference>
<dbReference type="Gene3D" id="3.40.950.10">
    <property type="entry name" value="Fe-only Hydrogenase (Larger Subunit), Chain L, domain 3"/>
    <property type="match status" value="1"/>
</dbReference>
<evidence type="ECO:0000256" key="12">
    <source>
        <dbReference type="ARBA" id="ARBA00023136"/>
    </source>
</evidence>
<dbReference type="InterPro" id="IPR036010">
    <property type="entry name" value="2Fe-2S_ferredoxin-like_sf"/>
</dbReference>
<dbReference type="CDD" id="cd00207">
    <property type="entry name" value="fer2"/>
    <property type="match status" value="1"/>
</dbReference>
<evidence type="ECO:0000256" key="10">
    <source>
        <dbReference type="ARBA" id="ARBA00023014"/>
    </source>
</evidence>
<dbReference type="GO" id="GO:0016020">
    <property type="term" value="C:membrane"/>
    <property type="evidence" value="ECO:0007669"/>
    <property type="project" value="UniProtKB-SubCell"/>
</dbReference>
<dbReference type="InterPro" id="IPR019574">
    <property type="entry name" value="NADH_UbQ_OxRdtase_Gsu_4Fe4S-bd"/>
</dbReference>
<dbReference type="PROSITE" id="PS00198">
    <property type="entry name" value="4FE4S_FER_1"/>
    <property type="match status" value="1"/>
</dbReference>
<evidence type="ECO:0000256" key="6">
    <source>
        <dbReference type="ARBA" id="ARBA00022723"/>
    </source>
</evidence>
<dbReference type="FunFam" id="3.30.70.20:FF:000035">
    <property type="entry name" value="Iron hydrogenase 1"/>
    <property type="match status" value="1"/>
</dbReference>
<dbReference type="GO" id="GO:0008901">
    <property type="term" value="F:ferredoxin hydrogenase activity"/>
    <property type="evidence" value="ECO:0007669"/>
    <property type="project" value="InterPro"/>
</dbReference>
<dbReference type="InterPro" id="IPR017900">
    <property type="entry name" value="4Fe4S_Fe_S_CS"/>
</dbReference>
<evidence type="ECO:0000259" key="16">
    <source>
        <dbReference type="PROSITE" id="PS51839"/>
    </source>
</evidence>
<keyword evidence="18" id="KW-1185">Reference proteome</keyword>
<gene>
    <name evidence="17" type="ORF">SAMN05444280_11243</name>
</gene>
<reference evidence="17 18" key="1">
    <citation type="submission" date="2016-11" db="EMBL/GenBank/DDBJ databases">
        <authorList>
            <person name="Jaros S."/>
            <person name="Januszkiewicz K."/>
            <person name="Wedrychowicz H."/>
        </authorList>
    </citation>
    <scope>NUCLEOTIDE SEQUENCE [LARGE SCALE GENOMIC DNA]</scope>
    <source>
        <strain evidence="17 18">DSM 27063</strain>
    </source>
</reference>
<evidence type="ECO:0000256" key="2">
    <source>
        <dbReference type="ARBA" id="ARBA00004370"/>
    </source>
</evidence>
<dbReference type="PROSITE" id="PS51085">
    <property type="entry name" value="2FE2S_FER_2"/>
    <property type="match status" value="1"/>
</dbReference>
<accession>A0A1M6H0Y6</accession>
<protein>
    <submittedName>
        <fullName evidence="17">NAD(P)-dependent iron-only hydrogenase catalytic subunit</fullName>
    </submittedName>
</protein>
<evidence type="ECO:0000256" key="11">
    <source>
        <dbReference type="ARBA" id="ARBA00023027"/>
    </source>
</evidence>
<evidence type="ECO:0000259" key="14">
    <source>
        <dbReference type="PROSITE" id="PS51085"/>
    </source>
</evidence>
<keyword evidence="9" id="KW-0408">Iron</keyword>
<feature type="domain" description="2Fe-2S ferredoxin-type" evidence="14">
    <location>
        <begin position="3"/>
        <end position="81"/>
    </location>
</feature>
<dbReference type="InterPro" id="IPR009016">
    <property type="entry name" value="Fe_hydrogenase"/>
</dbReference>
<dbReference type="Proteomes" id="UP000184050">
    <property type="component" value="Unassembled WGS sequence"/>
</dbReference>
<comment type="cofactor">
    <cofactor evidence="13">
        <name>[2Fe-2S] cluster</name>
        <dbReference type="ChEBI" id="CHEBI:190135"/>
    </cofactor>
</comment>
<keyword evidence="4" id="KW-0004">4Fe-4S</keyword>